<keyword evidence="3" id="KW-1185">Reference proteome</keyword>
<accession>A0A8J3CJ09</accession>
<evidence type="ECO:0000256" key="1">
    <source>
        <dbReference type="SAM" id="Phobius"/>
    </source>
</evidence>
<comment type="caution">
    <text evidence="2">The sequence shown here is derived from an EMBL/GenBank/DDBJ whole genome shotgun (WGS) entry which is preliminary data.</text>
</comment>
<gene>
    <name evidence="2" type="ORF">GCM10009007_19900</name>
</gene>
<keyword evidence="1" id="KW-0472">Membrane</keyword>
<reference evidence="2" key="1">
    <citation type="journal article" date="2014" name="Int. J. Syst. Evol. Microbiol.">
        <title>Complete genome sequence of Corynebacterium casei LMG S-19264T (=DSM 44701T), isolated from a smear-ripened cheese.</title>
        <authorList>
            <consortium name="US DOE Joint Genome Institute (JGI-PGF)"/>
            <person name="Walter F."/>
            <person name="Albersmeier A."/>
            <person name="Kalinowski J."/>
            <person name="Ruckert C."/>
        </authorList>
    </citation>
    <scope>NUCLEOTIDE SEQUENCE</scope>
    <source>
        <strain evidence="2">KCTC 32501</strain>
    </source>
</reference>
<dbReference type="RefSeq" id="WP_189493819.1">
    <property type="nucleotide sequence ID" value="NZ_BMZG01000013.1"/>
</dbReference>
<dbReference type="EMBL" id="BMZG01000013">
    <property type="protein sequence ID" value="GHA78829.1"/>
    <property type="molecule type" value="Genomic_DNA"/>
</dbReference>
<dbReference type="Proteomes" id="UP000614287">
    <property type="component" value="Unassembled WGS sequence"/>
</dbReference>
<feature type="transmembrane region" description="Helical" evidence="1">
    <location>
        <begin position="6"/>
        <end position="21"/>
    </location>
</feature>
<evidence type="ECO:0000313" key="3">
    <source>
        <dbReference type="Proteomes" id="UP000614287"/>
    </source>
</evidence>
<evidence type="ECO:0000313" key="2">
    <source>
        <dbReference type="EMBL" id="GHA78829.1"/>
    </source>
</evidence>
<sequence length="96" mass="10449">MFLQQELWLILLGFIVALVVKKTSGSPAPLSRVTLFASAASLLVGWFGMAAKGIWPALAFFPTDVRGVLITVTAAFLAAKFVVRRPRTTISKSRKK</sequence>
<feature type="transmembrane region" description="Helical" evidence="1">
    <location>
        <begin position="33"/>
        <end position="55"/>
    </location>
</feature>
<dbReference type="AlphaFoldDB" id="A0A8J3CJ09"/>
<reference evidence="2" key="2">
    <citation type="submission" date="2020-09" db="EMBL/GenBank/DDBJ databases">
        <authorList>
            <person name="Sun Q."/>
            <person name="Kim S."/>
        </authorList>
    </citation>
    <scope>NUCLEOTIDE SEQUENCE</scope>
    <source>
        <strain evidence="2">KCTC 32501</strain>
    </source>
</reference>
<proteinExistence type="predicted"/>
<organism evidence="2 3">
    <name type="scientific">Formosimonas limnophila</name>
    <dbReference type="NCBI Taxonomy" id="1384487"/>
    <lineage>
        <taxon>Bacteria</taxon>
        <taxon>Pseudomonadati</taxon>
        <taxon>Pseudomonadota</taxon>
        <taxon>Betaproteobacteria</taxon>
        <taxon>Burkholderiales</taxon>
        <taxon>Burkholderiaceae</taxon>
        <taxon>Formosimonas</taxon>
    </lineage>
</organism>
<feature type="transmembrane region" description="Helical" evidence="1">
    <location>
        <begin position="67"/>
        <end position="83"/>
    </location>
</feature>
<protein>
    <submittedName>
        <fullName evidence="2">Uncharacterized protein</fullName>
    </submittedName>
</protein>
<keyword evidence="1" id="KW-0812">Transmembrane</keyword>
<name>A0A8J3CJ09_9BURK</name>
<keyword evidence="1" id="KW-1133">Transmembrane helix</keyword>